<evidence type="ECO:0000256" key="2">
    <source>
        <dbReference type="SAM" id="MobiDB-lite"/>
    </source>
</evidence>
<dbReference type="PROSITE" id="PS50822">
    <property type="entry name" value="PIWI"/>
    <property type="match status" value="1"/>
</dbReference>
<feature type="domain" description="Piwi" evidence="4">
    <location>
        <begin position="642"/>
        <end position="949"/>
    </location>
</feature>
<organism evidence="7">
    <name type="scientific">Hydatigena taeniaeformis</name>
    <name type="common">Feline tapeworm</name>
    <name type="synonym">Taenia taeniaeformis</name>
    <dbReference type="NCBI Taxonomy" id="6205"/>
    <lineage>
        <taxon>Eukaryota</taxon>
        <taxon>Metazoa</taxon>
        <taxon>Spiralia</taxon>
        <taxon>Lophotrochozoa</taxon>
        <taxon>Platyhelminthes</taxon>
        <taxon>Cestoda</taxon>
        <taxon>Eucestoda</taxon>
        <taxon>Cyclophyllidea</taxon>
        <taxon>Taeniidae</taxon>
        <taxon>Hydatigera</taxon>
    </lineage>
</organism>
<feature type="compositionally biased region" description="Basic and acidic residues" evidence="2">
    <location>
        <begin position="29"/>
        <end position="46"/>
    </location>
</feature>
<comment type="similarity">
    <text evidence="1">Belongs to the argonaute family.</text>
</comment>
<evidence type="ECO:0000256" key="1">
    <source>
        <dbReference type="RuleBase" id="RU361178"/>
    </source>
</evidence>
<name>A0A0R3WMI1_HYDTA</name>
<dbReference type="Gene3D" id="2.170.260.10">
    <property type="entry name" value="paz domain"/>
    <property type="match status" value="1"/>
</dbReference>
<reference evidence="7" key="1">
    <citation type="submission" date="2017-02" db="UniProtKB">
        <authorList>
            <consortium name="WormBaseParasite"/>
        </authorList>
    </citation>
    <scope>IDENTIFICATION</scope>
</reference>
<feature type="region of interest" description="Disordered" evidence="2">
    <location>
        <begin position="1"/>
        <end position="100"/>
    </location>
</feature>
<dbReference type="InterPro" id="IPR036397">
    <property type="entry name" value="RNaseH_sf"/>
</dbReference>
<feature type="compositionally biased region" description="Basic and acidic residues" evidence="2">
    <location>
        <begin position="60"/>
        <end position="71"/>
    </location>
</feature>
<dbReference type="SUPFAM" id="SSF101690">
    <property type="entry name" value="PAZ domain"/>
    <property type="match status" value="1"/>
</dbReference>
<dbReference type="STRING" id="6205.A0A0R3WMI1"/>
<dbReference type="Pfam" id="PF02171">
    <property type="entry name" value="Piwi"/>
    <property type="match status" value="1"/>
</dbReference>
<dbReference type="GO" id="GO:0003723">
    <property type="term" value="F:RNA binding"/>
    <property type="evidence" value="ECO:0007669"/>
    <property type="project" value="InterPro"/>
</dbReference>
<dbReference type="Gene3D" id="3.40.50.2300">
    <property type="match status" value="1"/>
</dbReference>
<gene>
    <name evidence="5" type="ORF">TTAC_LOCUS1956</name>
</gene>
<dbReference type="PANTHER" id="PTHR22891">
    <property type="entry name" value="EUKARYOTIC TRANSLATION INITIATION FACTOR 2C"/>
    <property type="match status" value="1"/>
</dbReference>
<dbReference type="InterPro" id="IPR003100">
    <property type="entry name" value="PAZ_dom"/>
</dbReference>
<accession>A0A0R3WMI1</accession>
<evidence type="ECO:0000313" key="7">
    <source>
        <dbReference type="WBParaSite" id="TTAC_0000196901-mRNA-1"/>
    </source>
</evidence>
<dbReference type="WBParaSite" id="TTAC_0000196901-mRNA-1">
    <property type="protein sequence ID" value="TTAC_0000196901-mRNA-1"/>
    <property type="gene ID" value="TTAC_0000196901"/>
</dbReference>
<dbReference type="PROSITE" id="PS50821">
    <property type="entry name" value="PAZ"/>
    <property type="match status" value="1"/>
</dbReference>
<dbReference type="Pfam" id="PF02170">
    <property type="entry name" value="PAZ"/>
    <property type="match status" value="1"/>
</dbReference>
<dbReference type="CDD" id="cd02846">
    <property type="entry name" value="PAZ_argonaute_like"/>
    <property type="match status" value="1"/>
</dbReference>
<proteinExistence type="inferred from homology"/>
<sequence length="976" mass="111115">ELRRRGSTAQDGHHDGRGVRRGWVGRGVRSQDRGSSHGAESRDHGGRRSGGFQGRGSPIGERRELIGDRSWRQYRGGRGGGVRQSSQQTSDFRSCSDGRTVDVRTRGRAWSRVSTPSPQMVSVPFVAEGDSGSSLQPSAAQLPDNFNFSRPVTLKKGRKLPSRPDWGAVGKKINVIVNCWDLFLPNVSVLMYDITLKKIVTTYAKEYFVNEKAIGKYVKAIAEGMNGVVFPDGGRILYSLEPLDQSESNILEYTKEIADPYGSDKLTVEFTAKKIGEVSTSLIYQYLDGGRSNTSEMPQSAINMLDSLIKWVNRRRFPWWSKSAIFGKSSVRPSRSNLFHIHPGYSLSFRPQWKCRLNIDMVHRAFFPPGNLAETLMKRYGDDICSPELQNTILNEILFLRIEASHYINEVSGKRYKKQLVVHGLSEKSANEEMIVERGESITEYFKNRYNITLKHPKFPCVKVSRWTKKDRDEFIPMELLTVLPFQGSRSDPGVLATCMIKNTAVSPSGRFGYLEKFVKALNWDWSSKSRFNLHLTSENPVVVEARELPQPTGCFSANKMAELRRGVWSHRPFYRPFPEMIRCMIVTVYPVSSEKVNPASAGLIEAADGLGVRMIIAEVRSVERWQLETLFQEFIEKGLDLALFVIDGAQEYSQIKRLGELRNSVCTQCVRLKSLGRRDVFRNLMLKINAKMGGINWLVKDLTEVWKDEKVMVVGADVTHPTGNSQDLSTSVAAVIASISPDFMRYVTIIRQQDQIREDKVVREYIDKIDEVFLELLKACKSPSFIFGKHNNGCLPTRVIFYRDGVSEGQFESVLRIELAGMQKACSDLRPDYEPGITFIVVQKRHRIRFVQEAQVLRNVEAGTVVDTEITNHREFDFYLCSHVGIQGTSKPVHYHVLHDDNGLNSDELQKFTYYLCHAYMRCCRSVSYPAPTYYSHLAAFRARDWLRFLDNKGDIMDGNYFLIHPNQKEQMFFL</sequence>
<dbReference type="OrthoDB" id="10252740at2759"/>
<dbReference type="InterPro" id="IPR036085">
    <property type="entry name" value="PAZ_dom_sf"/>
</dbReference>
<keyword evidence="6" id="KW-1185">Reference proteome</keyword>
<dbReference type="AlphaFoldDB" id="A0A0R3WMI1"/>
<dbReference type="SMART" id="SM00949">
    <property type="entry name" value="PAZ"/>
    <property type="match status" value="1"/>
</dbReference>
<evidence type="ECO:0000259" key="4">
    <source>
        <dbReference type="PROSITE" id="PS50822"/>
    </source>
</evidence>
<dbReference type="Gene3D" id="3.30.420.10">
    <property type="entry name" value="Ribonuclease H-like superfamily/Ribonuclease H"/>
    <property type="match status" value="1"/>
</dbReference>
<feature type="domain" description="PAZ" evidence="3">
    <location>
        <begin position="372"/>
        <end position="485"/>
    </location>
</feature>
<dbReference type="SUPFAM" id="SSF53098">
    <property type="entry name" value="Ribonuclease H-like"/>
    <property type="match status" value="1"/>
</dbReference>
<reference evidence="5 6" key="2">
    <citation type="submission" date="2018-11" db="EMBL/GenBank/DDBJ databases">
        <authorList>
            <consortium name="Pathogen Informatics"/>
        </authorList>
    </citation>
    <scope>NUCLEOTIDE SEQUENCE [LARGE SCALE GENOMIC DNA]</scope>
</reference>
<dbReference type="InterPro" id="IPR003165">
    <property type="entry name" value="Piwi"/>
</dbReference>
<dbReference type="EMBL" id="UYWX01000636">
    <property type="protein sequence ID" value="VDM18696.1"/>
    <property type="molecule type" value="Genomic_DNA"/>
</dbReference>
<dbReference type="Proteomes" id="UP000274429">
    <property type="component" value="Unassembled WGS sequence"/>
</dbReference>
<evidence type="ECO:0000313" key="5">
    <source>
        <dbReference type="EMBL" id="VDM18696.1"/>
    </source>
</evidence>
<dbReference type="SMART" id="SM00950">
    <property type="entry name" value="Piwi"/>
    <property type="match status" value="1"/>
</dbReference>
<evidence type="ECO:0000313" key="6">
    <source>
        <dbReference type="Proteomes" id="UP000274429"/>
    </source>
</evidence>
<evidence type="ECO:0000259" key="3">
    <source>
        <dbReference type="PROSITE" id="PS50821"/>
    </source>
</evidence>
<dbReference type="InterPro" id="IPR012337">
    <property type="entry name" value="RNaseH-like_sf"/>
</dbReference>
<protein>
    <submittedName>
        <fullName evidence="7">Piwi domain-containing protein</fullName>
    </submittedName>
</protein>